<keyword evidence="2" id="KW-1185">Reference proteome</keyword>
<dbReference type="EMBL" id="BAABGZ010000070">
    <property type="protein sequence ID" value="GAA4363944.1"/>
    <property type="molecule type" value="Genomic_DNA"/>
</dbReference>
<gene>
    <name evidence="1" type="ORF">GCM10023185_33030</name>
</gene>
<organism evidence="1 2">
    <name type="scientific">Hymenobacter saemangeumensis</name>
    <dbReference type="NCBI Taxonomy" id="1084522"/>
    <lineage>
        <taxon>Bacteria</taxon>
        <taxon>Pseudomonadati</taxon>
        <taxon>Bacteroidota</taxon>
        <taxon>Cytophagia</taxon>
        <taxon>Cytophagales</taxon>
        <taxon>Hymenobacteraceae</taxon>
        <taxon>Hymenobacter</taxon>
    </lineage>
</organism>
<evidence type="ECO:0000313" key="1">
    <source>
        <dbReference type="EMBL" id="GAA4363944.1"/>
    </source>
</evidence>
<name>A0ABP8IN39_9BACT</name>
<proteinExistence type="predicted"/>
<sequence length="319" mass="34271">MCFSPDIIPLGTQNLNWTQANNTYGGPDLGQNVVGGQVNNIYVRAKNLNAGVASASVSLYYSLSSLLLTPSSWTQLMLPGTSVNLVDGQNNTNIAAQTVALVQAPLLVSALPVPPPGQHYCLIAVANNNNVPATLPQSFPSNAAFCQWVRMNPFVAWRNITYVPSVGNTFTNIQLFGNENSAPATCIFTITGQNLGTVSYLAQCNDSRLSNPFSAQGTFVLQTGTTYTASFAIVVPANISGLNNMMAMSFTLTNANSQPFPASDIVIVYYQVPSQELDELEALVQQPFQFRLHEEAELETQMLIQIGSNSYIVNSGSQA</sequence>
<dbReference type="Proteomes" id="UP001501153">
    <property type="component" value="Unassembled WGS sequence"/>
</dbReference>
<evidence type="ECO:0000313" key="2">
    <source>
        <dbReference type="Proteomes" id="UP001501153"/>
    </source>
</evidence>
<protein>
    <submittedName>
        <fullName evidence="1">Uncharacterized protein</fullName>
    </submittedName>
</protein>
<reference evidence="2" key="1">
    <citation type="journal article" date="2019" name="Int. J. Syst. Evol. Microbiol.">
        <title>The Global Catalogue of Microorganisms (GCM) 10K type strain sequencing project: providing services to taxonomists for standard genome sequencing and annotation.</title>
        <authorList>
            <consortium name="The Broad Institute Genomics Platform"/>
            <consortium name="The Broad Institute Genome Sequencing Center for Infectious Disease"/>
            <person name="Wu L."/>
            <person name="Ma J."/>
        </authorList>
    </citation>
    <scope>NUCLEOTIDE SEQUENCE [LARGE SCALE GENOMIC DNA]</scope>
    <source>
        <strain evidence="2">JCM 17923</strain>
    </source>
</reference>
<comment type="caution">
    <text evidence="1">The sequence shown here is derived from an EMBL/GenBank/DDBJ whole genome shotgun (WGS) entry which is preliminary data.</text>
</comment>
<accession>A0ABP8IN39</accession>